<organism evidence="1 2">
    <name type="scientific">Linderina macrospora</name>
    <dbReference type="NCBI Taxonomy" id="4868"/>
    <lineage>
        <taxon>Eukaryota</taxon>
        <taxon>Fungi</taxon>
        <taxon>Fungi incertae sedis</taxon>
        <taxon>Zoopagomycota</taxon>
        <taxon>Kickxellomycotina</taxon>
        <taxon>Kickxellomycetes</taxon>
        <taxon>Kickxellales</taxon>
        <taxon>Kickxellaceae</taxon>
        <taxon>Linderina</taxon>
    </lineage>
</organism>
<proteinExistence type="predicted"/>
<protein>
    <submittedName>
        <fullName evidence="1">Uncharacterized protein</fullName>
    </submittedName>
</protein>
<comment type="caution">
    <text evidence="1">The sequence shown here is derived from an EMBL/GenBank/DDBJ whole genome shotgun (WGS) entry which is preliminary data.</text>
</comment>
<dbReference type="EMBL" id="JANBPW010000203">
    <property type="protein sequence ID" value="KAJ1950440.1"/>
    <property type="molecule type" value="Genomic_DNA"/>
</dbReference>
<dbReference type="Proteomes" id="UP001150603">
    <property type="component" value="Unassembled WGS sequence"/>
</dbReference>
<evidence type="ECO:0000313" key="1">
    <source>
        <dbReference type="EMBL" id="KAJ1950440.1"/>
    </source>
</evidence>
<reference evidence="1" key="1">
    <citation type="submission" date="2022-07" db="EMBL/GenBank/DDBJ databases">
        <title>Phylogenomic reconstructions and comparative analyses of Kickxellomycotina fungi.</title>
        <authorList>
            <person name="Reynolds N.K."/>
            <person name="Stajich J.E."/>
            <person name="Barry K."/>
            <person name="Grigoriev I.V."/>
            <person name="Crous P."/>
            <person name="Smith M.E."/>
        </authorList>
    </citation>
    <scope>NUCLEOTIDE SEQUENCE</scope>
    <source>
        <strain evidence="1">NRRL 5244</strain>
    </source>
</reference>
<accession>A0ACC1JFY1</accession>
<sequence length="616" mass="68601">MTRPTIGDIIAHDSLLFSRVSLQREVPKTKSIYNAIMDYYSHTEYSPSPAQIERNRWVFFGLLRCQPWMAIPAGILIQFCYGSVYAWSIFNSPINRTLADDPNRGRSEVTFYIALGVLGVTGAIFGPWIETSHPQKSGIIGMIVFFAGHITTALAIQVKMFSMLYFGYGFVAGIGLGIGYVSTIDAVSKWWPKARGTAAGCAVMGFGGGSLAFSYINKWLIDSFTLSTAFIVLGTINFSIMFVCIQFICPPPPGHNLDGIPVIETNTEINLTLGRAAKGSFPDRSQTAKIEEQQPRYMHVFGSERPVIHISLAEALKSHDFWLLYVAFLANIVFCLVILSNLPALINRLFGRESKTPKDPPLEAYVAVSIEGAFNMAGRIIVGFTSDMIGRKTTFIILLAVQIVALICIPITISSGNFWLFLILIWIATICYGGGFGMIPAFLSDMFGSSNTSSCHGVFLTAWSIASVCGGLVFTGIVNRYLSKGYKPYDTKMYHINFVWMMVVVVIGFVCCLFVRSSIRDRLFPALPHQIMRIRIFGRVLRVLWLPSDRIDDTASVADSVSMNQTAQSTSPLRHGLRRKRLHVELLTKEQEQVAWEEYLFLRAVQYQLLKESGNM</sequence>
<evidence type="ECO:0000313" key="2">
    <source>
        <dbReference type="Proteomes" id="UP001150603"/>
    </source>
</evidence>
<gene>
    <name evidence="1" type="ORF">FBU59_000678</name>
</gene>
<keyword evidence="2" id="KW-1185">Reference proteome</keyword>
<name>A0ACC1JFY1_9FUNG</name>